<keyword evidence="5" id="KW-0411">Iron-sulfur</keyword>
<dbReference type="Pfam" id="PF13186">
    <property type="entry name" value="SPASM"/>
    <property type="match status" value="1"/>
</dbReference>
<gene>
    <name evidence="7" type="ORF">RAS12_08210</name>
</gene>
<dbReference type="RefSeq" id="WP_306947101.1">
    <property type="nucleotide sequence ID" value="NZ_CP132976.1"/>
</dbReference>
<keyword evidence="3" id="KW-0479">Metal-binding</keyword>
<evidence type="ECO:0000256" key="5">
    <source>
        <dbReference type="ARBA" id="ARBA00023014"/>
    </source>
</evidence>
<reference evidence="7 8" key="1">
    <citation type="submission" date="2023-08" db="EMBL/GenBank/DDBJ databases">
        <title>Achromobacter seleniivolatilans sp. nov., isolated from seleniferous soil.</title>
        <authorList>
            <person name="Zhang S."/>
            <person name="Li K."/>
            <person name="Peng J."/>
            <person name="Zhao Q."/>
            <person name="Wang H."/>
            <person name="Guo Y."/>
        </authorList>
    </citation>
    <scope>NUCLEOTIDE SEQUENCE [LARGE SCALE GENOMIC DNA]</scope>
    <source>
        <strain evidence="7 8">R39</strain>
    </source>
</reference>
<dbReference type="CDD" id="cd21109">
    <property type="entry name" value="SPASM"/>
    <property type="match status" value="1"/>
</dbReference>
<dbReference type="PANTHER" id="PTHR11228">
    <property type="entry name" value="RADICAL SAM DOMAIN PROTEIN"/>
    <property type="match status" value="1"/>
</dbReference>
<dbReference type="InterPro" id="IPR058240">
    <property type="entry name" value="rSAM_sf"/>
</dbReference>
<dbReference type="PROSITE" id="PS51918">
    <property type="entry name" value="RADICAL_SAM"/>
    <property type="match status" value="1"/>
</dbReference>
<dbReference type="InterPro" id="IPR050377">
    <property type="entry name" value="Radical_SAM_PqqE_MftC-like"/>
</dbReference>
<dbReference type="SUPFAM" id="SSF102114">
    <property type="entry name" value="Radical SAM enzymes"/>
    <property type="match status" value="1"/>
</dbReference>
<sequence length="320" mass="34706">MDQRISAPLHIDFAITGRCQLRCDYCSAMPLGQPDVPVARAIEILKEMRDIGVFSLLLSGGEPTVHRDFLKIAAAASDAIPSLLINTNGLRLAKSAAAAELRTAAPAAIVAISLDSPNLESNDVSRGFGGEHAVQAIENCLREGIVVCISAVLTEATVGSATGLVDRFFPSVKKYRFFPRVLRSCADAQRNGNSYAEAVKSFYESLGRLATRYPGVELLTPMGNSARYDLAPEADMGQRCICAQTRLYIDSSLDVFPCYYAANDHNKLGSCVNKSLKEIWTSRVADSLRKRATHANLCGPTTSLQAIPARYRSFNIERAV</sequence>
<dbReference type="Gene3D" id="3.20.20.70">
    <property type="entry name" value="Aldolase class I"/>
    <property type="match status" value="1"/>
</dbReference>
<proteinExistence type="predicted"/>
<evidence type="ECO:0000256" key="1">
    <source>
        <dbReference type="ARBA" id="ARBA00001966"/>
    </source>
</evidence>
<dbReference type="SFLD" id="SFLDG01067">
    <property type="entry name" value="SPASM/twitch_domain_containing"/>
    <property type="match status" value="1"/>
</dbReference>
<keyword evidence="2" id="KW-0949">S-adenosyl-L-methionine</keyword>
<evidence type="ECO:0000259" key="6">
    <source>
        <dbReference type="PROSITE" id="PS51918"/>
    </source>
</evidence>
<keyword evidence="4" id="KW-0408">Iron</keyword>
<protein>
    <submittedName>
        <fullName evidence="7">Radical SAM protein</fullName>
    </submittedName>
</protein>
<evidence type="ECO:0000256" key="4">
    <source>
        <dbReference type="ARBA" id="ARBA00023004"/>
    </source>
</evidence>
<evidence type="ECO:0000256" key="3">
    <source>
        <dbReference type="ARBA" id="ARBA00022723"/>
    </source>
</evidence>
<evidence type="ECO:0000313" key="8">
    <source>
        <dbReference type="Proteomes" id="UP001234798"/>
    </source>
</evidence>
<dbReference type="EMBL" id="CP132976">
    <property type="protein sequence ID" value="WMD22350.1"/>
    <property type="molecule type" value="Genomic_DNA"/>
</dbReference>
<dbReference type="InterPro" id="IPR007197">
    <property type="entry name" value="rSAM"/>
</dbReference>
<dbReference type="SFLD" id="SFLDS00029">
    <property type="entry name" value="Radical_SAM"/>
    <property type="match status" value="1"/>
</dbReference>
<dbReference type="Pfam" id="PF04055">
    <property type="entry name" value="Radical_SAM"/>
    <property type="match status" value="1"/>
</dbReference>
<evidence type="ECO:0000256" key="2">
    <source>
        <dbReference type="ARBA" id="ARBA00022691"/>
    </source>
</evidence>
<name>A0ABY9M6N5_9BURK</name>
<dbReference type="InterPro" id="IPR013785">
    <property type="entry name" value="Aldolase_TIM"/>
</dbReference>
<organism evidence="7 8">
    <name type="scientific">Achromobacter seleniivolatilans</name>
    <dbReference type="NCBI Taxonomy" id="3047478"/>
    <lineage>
        <taxon>Bacteria</taxon>
        <taxon>Pseudomonadati</taxon>
        <taxon>Pseudomonadota</taxon>
        <taxon>Betaproteobacteria</taxon>
        <taxon>Burkholderiales</taxon>
        <taxon>Alcaligenaceae</taxon>
        <taxon>Achromobacter</taxon>
    </lineage>
</organism>
<dbReference type="InterPro" id="IPR023885">
    <property type="entry name" value="4Fe4S-binding_SPASM_dom"/>
</dbReference>
<keyword evidence="8" id="KW-1185">Reference proteome</keyword>
<feature type="domain" description="Radical SAM core" evidence="6">
    <location>
        <begin position="3"/>
        <end position="219"/>
    </location>
</feature>
<evidence type="ECO:0000313" key="7">
    <source>
        <dbReference type="EMBL" id="WMD22350.1"/>
    </source>
</evidence>
<comment type="cofactor">
    <cofactor evidence="1">
        <name>[4Fe-4S] cluster</name>
        <dbReference type="ChEBI" id="CHEBI:49883"/>
    </cofactor>
</comment>
<dbReference type="CDD" id="cd01335">
    <property type="entry name" value="Radical_SAM"/>
    <property type="match status" value="1"/>
</dbReference>
<dbReference type="Proteomes" id="UP001234798">
    <property type="component" value="Chromosome"/>
</dbReference>
<dbReference type="PANTHER" id="PTHR11228:SF7">
    <property type="entry name" value="PQQA PEPTIDE CYCLASE"/>
    <property type="match status" value="1"/>
</dbReference>
<accession>A0ABY9M6N5</accession>